<dbReference type="RefSeq" id="WP_014251814.1">
    <property type="nucleotide sequence ID" value="NZ_FCNY02000004.1"/>
</dbReference>
<reference evidence="3" key="1">
    <citation type="submission" date="2016-01" db="EMBL/GenBank/DDBJ databases">
        <authorList>
            <person name="Peeters C."/>
        </authorList>
    </citation>
    <scope>NUCLEOTIDE SEQUENCE [LARGE SCALE GENOMIC DNA]</scope>
</reference>
<dbReference type="AlphaFoldDB" id="A0A158GF76"/>
<keyword evidence="3" id="KW-1185">Reference proteome</keyword>
<evidence type="ECO:0000313" key="3">
    <source>
        <dbReference type="Proteomes" id="UP000054740"/>
    </source>
</evidence>
<protein>
    <submittedName>
        <fullName evidence="2">Uncharacterized protein</fullName>
    </submittedName>
</protein>
<keyword evidence="1" id="KW-0472">Membrane</keyword>
<organism evidence="2 3">
    <name type="scientific">Caballeronia cordobensis</name>
    <name type="common">Burkholderia cordobensis</name>
    <dbReference type="NCBI Taxonomy" id="1353886"/>
    <lineage>
        <taxon>Bacteria</taxon>
        <taxon>Pseudomonadati</taxon>
        <taxon>Pseudomonadota</taxon>
        <taxon>Betaproteobacteria</taxon>
        <taxon>Burkholderiales</taxon>
        <taxon>Burkholderiaceae</taxon>
        <taxon>Caballeronia</taxon>
    </lineage>
</organism>
<proteinExistence type="predicted"/>
<keyword evidence="1" id="KW-0812">Transmembrane</keyword>
<name>A0A158GF76_CABCO</name>
<keyword evidence="1" id="KW-1133">Transmembrane helix</keyword>
<evidence type="ECO:0000313" key="2">
    <source>
        <dbReference type="EMBL" id="SAL30696.1"/>
    </source>
</evidence>
<feature type="transmembrane region" description="Helical" evidence="1">
    <location>
        <begin position="32"/>
        <end position="65"/>
    </location>
</feature>
<accession>A0A158GF76</accession>
<sequence>MDNGRVPPRRVTYEDGVPAGGSGWFGRVTATIVSVIVLVAAAMLSLVLLAVLFGVGAIVVGYLWWKTRALRRQARDFGDDGRTIDAEIVQKDSPEDDSAKR</sequence>
<dbReference type="EMBL" id="FCNY02000004">
    <property type="protein sequence ID" value="SAL30696.1"/>
    <property type="molecule type" value="Genomic_DNA"/>
</dbReference>
<dbReference type="Proteomes" id="UP000054740">
    <property type="component" value="Unassembled WGS sequence"/>
</dbReference>
<gene>
    <name evidence="2" type="ORF">AWB70_01912</name>
</gene>
<evidence type="ECO:0000256" key="1">
    <source>
        <dbReference type="SAM" id="Phobius"/>
    </source>
</evidence>